<dbReference type="Proteomes" id="UP000603352">
    <property type="component" value="Unassembled WGS sequence"/>
</dbReference>
<evidence type="ECO:0000256" key="4">
    <source>
        <dbReference type="ARBA" id="ARBA00022630"/>
    </source>
</evidence>
<keyword evidence="9" id="KW-1185">Reference proteome</keyword>
<sequence length="336" mass="36377">MTIEDGAYDVIGVGFGPSNLALAIALDGMAGPQGASARADGRRRVHFIEKQPEFRWHSGMLLPDSRMQVSFLKDLITLHDPTSPFTFIAYLHAKGRLVDFINQKSFFPSRIEFNDYLRWAAARFADRCSYGEEVVAVDPVNGAGGRGGGSGSASVQALAVRSVDAAGRERRRLTRDLVLAIGGRPRIPDPFRPLAGDGRVFHSSTYLRHLDRLAAAERAGRGAGAGAGAGVGVGGGAGQGRVAVIGGGQSAAEIFFDIRDRFPDLRVDLILRGSALKPADDSPFVNEIFNPSFTDVIFRQPDAERQALLQDFRSTNYSVVERLLPNARYPWFDAVC</sequence>
<evidence type="ECO:0000256" key="1">
    <source>
        <dbReference type="ARBA" id="ARBA00001974"/>
    </source>
</evidence>
<dbReference type="InterPro" id="IPR025700">
    <property type="entry name" value="Lys/Orn_oxygenase"/>
</dbReference>
<evidence type="ECO:0000313" key="8">
    <source>
        <dbReference type="EMBL" id="GGB36151.1"/>
    </source>
</evidence>
<comment type="cofactor">
    <cofactor evidence="1">
        <name>FAD</name>
        <dbReference type="ChEBI" id="CHEBI:57692"/>
    </cofactor>
</comment>
<evidence type="ECO:0000256" key="7">
    <source>
        <dbReference type="ARBA" id="ARBA00023002"/>
    </source>
</evidence>
<protein>
    <recommendedName>
        <fullName evidence="10">Ornithine monooxygenase</fullName>
    </recommendedName>
</protein>
<organism evidence="8 9">
    <name type="scientific">Tistrella bauzanensis</name>
    <dbReference type="NCBI Taxonomy" id="657419"/>
    <lineage>
        <taxon>Bacteria</taxon>
        <taxon>Pseudomonadati</taxon>
        <taxon>Pseudomonadota</taxon>
        <taxon>Alphaproteobacteria</taxon>
        <taxon>Geminicoccales</taxon>
        <taxon>Geminicoccaceae</taxon>
        <taxon>Tistrella</taxon>
    </lineage>
</organism>
<evidence type="ECO:0000256" key="2">
    <source>
        <dbReference type="ARBA" id="ARBA00004924"/>
    </source>
</evidence>
<accession>A0ABQ1IFL4</accession>
<dbReference type="PANTHER" id="PTHR42802:SF1">
    <property type="entry name" value="L-ORNITHINE N(5)-MONOOXYGENASE"/>
    <property type="match status" value="1"/>
</dbReference>
<dbReference type="Gene3D" id="3.50.50.60">
    <property type="entry name" value="FAD/NAD(P)-binding domain"/>
    <property type="match status" value="1"/>
</dbReference>
<keyword evidence="5" id="KW-0274">FAD</keyword>
<proteinExistence type="inferred from homology"/>
<dbReference type="InterPro" id="IPR036188">
    <property type="entry name" value="FAD/NAD-bd_sf"/>
</dbReference>
<evidence type="ECO:0000256" key="3">
    <source>
        <dbReference type="ARBA" id="ARBA00007588"/>
    </source>
</evidence>
<keyword evidence="6" id="KW-0521">NADP</keyword>
<dbReference type="PANTHER" id="PTHR42802">
    <property type="entry name" value="MONOOXYGENASE"/>
    <property type="match status" value="1"/>
</dbReference>
<comment type="caution">
    <text evidence="8">The sequence shown here is derived from an EMBL/GenBank/DDBJ whole genome shotgun (WGS) entry which is preliminary data.</text>
</comment>
<keyword evidence="4" id="KW-0285">Flavoprotein</keyword>
<comment type="pathway">
    <text evidence="2">Siderophore biosynthesis.</text>
</comment>
<evidence type="ECO:0000256" key="6">
    <source>
        <dbReference type="ARBA" id="ARBA00022857"/>
    </source>
</evidence>
<keyword evidence="7" id="KW-0560">Oxidoreductase</keyword>
<dbReference type="EMBL" id="BMDZ01000015">
    <property type="protein sequence ID" value="GGB36151.1"/>
    <property type="molecule type" value="Genomic_DNA"/>
</dbReference>
<name>A0ABQ1IFL4_9PROT</name>
<dbReference type="Pfam" id="PF13434">
    <property type="entry name" value="Lys_Orn_oxgnase"/>
    <property type="match status" value="1"/>
</dbReference>
<gene>
    <name evidence="8" type="ORF">GCM10011505_17010</name>
</gene>
<dbReference type="SUPFAM" id="SSF51905">
    <property type="entry name" value="FAD/NAD(P)-binding domain"/>
    <property type="match status" value="1"/>
</dbReference>
<dbReference type="RefSeq" id="WP_188576774.1">
    <property type="nucleotide sequence ID" value="NZ_BMDZ01000015.1"/>
</dbReference>
<evidence type="ECO:0000256" key="5">
    <source>
        <dbReference type="ARBA" id="ARBA00022827"/>
    </source>
</evidence>
<evidence type="ECO:0008006" key="10">
    <source>
        <dbReference type="Google" id="ProtNLM"/>
    </source>
</evidence>
<comment type="similarity">
    <text evidence="3">Belongs to the lysine N(6)-hydroxylase/L-ornithine N(5)-oxygenase family.</text>
</comment>
<reference evidence="9" key="1">
    <citation type="journal article" date="2019" name="Int. J. Syst. Evol. Microbiol.">
        <title>The Global Catalogue of Microorganisms (GCM) 10K type strain sequencing project: providing services to taxonomists for standard genome sequencing and annotation.</title>
        <authorList>
            <consortium name="The Broad Institute Genomics Platform"/>
            <consortium name="The Broad Institute Genome Sequencing Center for Infectious Disease"/>
            <person name="Wu L."/>
            <person name="Ma J."/>
        </authorList>
    </citation>
    <scope>NUCLEOTIDE SEQUENCE [LARGE SCALE GENOMIC DNA]</scope>
    <source>
        <strain evidence="9">CGMCC 1.10188</strain>
    </source>
</reference>
<evidence type="ECO:0000313" key="9">
    <source>
        <dbReference type="Proteomes" id="UP000603352"/>
    </source>
</evidence>